<dbReference type="InterPro" id="IPR006016">
    <property type="entry name" value="UspA"/>
</dbReference>
<dbReference type="AlphaFoldDB" id="A0AA96VIF6"/>
<dbReference type="InterPro" id="IPR006015">
    <property type="entry name" value="Universal_stress_UspA"/>
</dbReference>
<accession>A0AA96VIF6</accession>
<comment type="subcellular location">
    <subcellularLocation>
        <location evidence="2">Cytoplasm</location>
    </subcellularLocation>
</comment>
<feature type="domain" description="UspA" evidence="3">
    <location>
        <begin position="5"/>
        <end position="144"/>
    </location>
</feature>
<reference evidence="4 5" key="1">
    <citation type="submission" date="2023-02" db="EMBL/GenBank/DDBJ databases">
        <title>Streptococcus sp. Genome Sequencing and Assembly.</title>
        <authorList>
            <person name="Shore S.M."/>
            <person name="Nicholson T.L."/>
        </authorList>
    </citation>
    <scope>NUCLEOTIDE SEQUENCE [LARGE SCALE GENOMIC DNA]</scope>
    <source>
        <strain evidence="4 5">29892</strain>
    </source>
</reference>
<dbReference type="GO" id="GO:0005737">
    <property type="term" value="C:cytoplasm"/>
    <property type="evidence" value="ECO:0007669"/>
    <property type="project" value="UniProtKB-SubCell"/>
</dbReference>
<dbReference type="PIRSF" id="PIRSF006276">
    <property type="entry name" value="UspA"/>
    <property type="match status" value="1"/>
</dbReference>
<dbReference type="SUPFAM" id="SSF52402">
    <property type="entry name" value="Adenine nucleotide alpha hydrolases-like"/>
    <property type="match status" value="1"/>
</dbReference>
<dbReference type="PANTHER" id="PTHR46268">
    <property type="entry name" value="STRESS RESPONSE PROTEIN NHAX"/>
    <property type="match status" value="1"/>
</dbReference>
<proteinExistence type="inferred from homology"/>
<gene>
    <name evidence="4" type="ORF">PW220_08500</name>
</gene>
<dbReference type="PANTHER" id="PTHR46268:SF6">
    <property type="entry name" value="UNIVERSAL STRESS PROTEIN UP12"/>
    <property type="match status" value="1"/>
</dbReference>
<sequence>MTQSYKTILVAVDGSTGAELALHKAIHVAKRNQARLVIAHVIDTRALHNVVAFDASVYETLEKEAELLLEEYKQSAVEAGLAEVQIYIEFGNPKTLLAIDIPKETGADLMLLGATGLNAFERLLIGSSSEYIMRHANIDLLIVRDGEKSL</sequence>
<keyword evidence="5" id="KW-1185">Reference proteome</keyword>
<dbReference type="EMBL" id="CP118734">
    <property type="protein sequence ID" value="WNY48758.1"/>
    <property type="molecule type" value="Genomic_DNA"/>
</dbReference>
<evidence type="ECO:0000313" key="5">
    <source>
        <dbReference type="Proteomes" id="UP001301526"/>
    </source>
</evidence>
<dbReference type="Gene3D" id="3.40.50.620">
    <property type="entry name" value="HUPs"/>
    <property type="match status" value="1"/>
</dbReference>
<dbReference type="RefSeq" id="WP_105124447.1">
    <property type="nucleotide sequence ID" value="NZ_CP118734.1"/>
</dbReference>
<keyword evidence="2" id="KW-0963">Cytoplasm</keyword>
<evidence type="ECO:0000256" key="2">
    <source>
        <dbReference type="PIRNR" id="PIRNR006276"/>
    </source>
</evidence>
<dbReference type="Pfam" id="PF00582">
    <property type="entry name" value="Usp"/>
    <property type="match status" value="1"/>
</dbReference>
<organism evidence="4 5">
    <name type="scientific">Streptococcus iners subsp. hyiners</name>
    <dbReference type="NCBI Taxonomy" id="3028083"/>
    <lineage>
        <taxon>Bacteria</taxon>
        <taxon>Bacillati</taxon>
        <taxon>Bacillota</taxon>
        <taxon>Bacilli</taxon>
        <taxon>Lactobacillales</taxon>
        <taxon>Streptococcaceae</taxon>
        <taxon>Streptococcus</taxon>
        <taxon>Streptococcus iners</taxon>
    </lineage>
</organism>
<evidence type="ECO:0000313" key="4">
    <source>
        <dbReference type="EMBL" id="WNY48758.1"/>
    </source>
</evidence>
<dbReference type="Proteomes" id="UP001301526">
    <property type="component" value="Chromosome"/>
</dbReference>
<evidence type="ECO:0000259" key="3">
    <source>
        <dbReference type="Pfam" id="PF00582"/>
    </source>
</evidence>
<dbReference type="CDD" id="cd00293">
    <property type="entry name" value="USP-like"/>
    <property type="match status" value="1"/>
</dbReference>
<dbReference type="PRINTS" id="PR01438">
    <property type="entry name" value="UNVRSLSTRESS"/>
</dbReference>
<evidence type="ECO:0000256" key="1">
    <source>
        <dbReference type="ARBA" id="ARBA00008791"/>
    </source>
</evidence>
<protein>
    <recommendedName>
        <fullName evidence="2">Universal stress protein</fullName>
    </recommendedName>
</protein>
<name>A0AA96VIF6_9STRE</name>
<comment type="similarity">
    <text evidence="1 2">Belongs to the universal stress protein A family.</text>
</comment>
<dbReference type="InterPro" id="IPR014729">
    <property type="entry name" value="Rossmann-like_a/b/a_fold"/>
</dbReference>